<keyword evidence="10" id="KW-1185">Reference proteome</keyword>
<evidence type="ECO:0000256" key="4">
    <source>
        <dbReference type="ARBA" id="ARBA00022759"/>
    </source>
</evidence>
<dbReference type="EMBL" id="CP074132">
    <property type="protein sequence ID" value="QUX30121.1"/>
    <property type="molecule type" value="Genomic_DNA"/>
</dbReference>
<dbReference type="Pfam" id="PF06769">
    <property type="entry name" value="YoeB_toxin"/>
    <property type="match status" value="1"/>
</dbReference>
<evidence type="ECO:0000256" key="1">
    <source>
        <dbReference type="ARBA" id="ARBA00008172"/>
    </source>
</evidence>
<evidence type="ECO:0000256" key="6">
    <source>
        <dbReference type="ARBA" id="ARBA00030388"/>
    </source>
</evidence>
<organism evidence="9 10">
    <name type="scientific">Nocardiopsis akebiae</name>
    <dbReference type="NCBI Taxonomy" id="2831968"/>
    <lineage>
        <taxon>Bacteria</taxon>
        <taxon>Bacillati</taxon>
        <taxon>Actinomycetota</taxon>
        <taxon>Actinomycetes</taxon>
        <taxon>Streptosporangiales</taxon>
        <taxon>Nocardiopsidaceae</taxon>
        <taxon>Nocardiopsis</taxon>
    </lineage>
</organism>
<gene>
    <name evidence="9" type="ORF">KGD83_06140</name>
</gene>
<evidence type="ECO:0000256" key="8">
    <source>
        <dbReference type="SAM" id="MobiDB-lite"/>
    </source>
</evidence>
<reference evidence="10" key="1">
    <citation type="submission" date="2021-05" db="EMBL/GenBank/DDBJ databases">
        <title>Direct Submission.</title>
        <authorList>
            <person name="Li K."/>
            <person name="Gao J."/>
        </authorList>
    </citation>
    <scope>NUCLEOTIDE SEQUENCE [LARGE SCALE GENOMIC DNA]</scope>
    <source>
        <strain evidence="10">HDS12</strain>
    </source>
</reference>
<sequence>MGKPAFHAEGWDDLMRWVENDRRTARKVRKLIEEALRDPFGGTGNPEPLKHLGPNRCSRRITGEHRLVHVVADEETTVLGARGRY</sequence>
<evidence type="ECO:0000313" key="9">
    <source>
        <dbReference type="EMBL" id="QUX30121.1"/>
    </source>
</evidence>
<evidence type="ECO:0000313" key="10">
    <source>
        <dbReference type="Proteomes" id="UP000678016"/>
    </source>
</evidence>
<dbReference type="InterPro" id="IPR035093">
    <property type="entry name" value="RelE/ParE_toxin_dom_sf"/>
</dbReference>
<evidence type="ECO:0000256" key="7">
    <source>
        <dbReference type="ARBA" id="ARBA00050056"/>
    </source>
</evidence>
<accession>A0ABX8C6R7</accession>
<name>A0ABX8C6R7_9ACTN</name>
<dbReference type="Gene3D" id="3.30.2310.20">
    <property type="entry name" value="RelE-like"/>
    <property type="match status" value="1"/>
</dbReference>
<dbReference type="PANTHER" id="PTHR38039:SF1">
    <property type="entry name" value="TOXIN YOEB"/>
    <property type="match status" value="1"/>
</dbReference>
<keyword evidence="2" id="KW-1277">Toxin-antitoxin system</keyword>
<evidence type="ECO:0000256" key="3">
    <source>
        <dbReference type="ARBA" id="ARBA00022722"/>
    </source>
</evidence>
<keyword evidence="4" id="KW-0255">Endonuclease</keyword>
<dbReference type="SUPFAM" id="SSF143011">
    <property type="entry name" value="RelE-like"/>
    <property type="match status" value="1"/>
</dbReference>
<comment type="similarity">
    <text evidence="1">Belongs to the YoeB family.</text>
</comment>
<feature type="region of interest" description="Disordered" evidence="8">
    <location>
        <begin position="37"/>
        <end position="56"/>
    </location>
</feature>
<keyword evidence="3" id="KW-0540">Nuclease</keyword>
<keyword evidence="5" id="KW-0378">Hydrolase</keyword>
<evidence type="ECO:0000256" key="5">
    <source>
        <dbReference type="ARBA" id="ARBA00022801"/>
    </source>
</evidence>
<dbReference type="Proteomes" id="UP000678016">
    <property type="component" value="Chromosome"/>
</dbReference>
<evidence type="ECO:0000256" key="2">
    <source>
        <dbReference type="ARBA" id="ARBA00022649"/>
    </source>
</evidence>
<dbReference type="InterPro" id="IPR009614">
    <property type="entry name" value="YoeB_toxin"/>
</dbReference>
<dbReference type="RefSeq" id="WP_212642922.1">
    <property type="nucleotide sequence ID" value="NZ_CP074132.1"/>
</dbReference>
<proteinExistence type="inferred from homology"/>
<protein>
    <recommendedName>
        <fullName evidence="7">Endoribonuclease YoeB</fullName>
    </recommendedName>
    <alternativeName>
        <fullName evidence="6">Putative mRNA interferase YoeB</fullName>
    </alternativeName>
</protein>
<dbReference type="PANTHER" id="PTHR38039">
    <property type="entry name" value="TOXIN YOEB"/>
    <property type="match status" value="1"/>
</dbReference>
<dbReference type="NCBIfam" id="TIGR02116">
    <property type="entry name" value="toxin_Txe_YoeB"/>
    <property type="match status" value="1"/>
</dbReference>